<evidence type="ECO:0000313" key="3">
    <source>
        <dbReference type="EMBL" id="KAJ8040574.1"/>
    </source>
</evidence>
<reference evidence="3" key="1">
    <citation type="submission" date="2021-10" db="EMBL/GenBank/DDBJ databases">
        <title>Tropical sea cucumber genome reveals ecological adaptation and Cuvierian tubules defense mechanism.</title>
        <authorList>
            <person name="Chen T."/>
        </authorList>
    </citation>
    <scope>NUCLEOTIDE SEQUENCE</scope>
    <source>
        <strain evidence="3">Nanhai2018</strain>
        <tissue evidence="3">Muscle</tissue>
    </source>
</reference>
<dbReference type="Pfam" id="PF12260">
    <property type="entry name" value="PIP49_C"/>
    <property type="match status" value="1"/>
</dbReference>
<keyword evidence="1" id="KW-0472">Membrane</keyword>
<gene>
    <name evidence="3" type="ORF">HOLleu_14901</name>
</gene>
<keyword evidence="3" id="KW-0808">Transferase</keyword>
<evidence type="ECO:0000259" key="2">
    <source>
        <dbReference type="PROSITE" id="PS50011"/>
    </source>
</evidence>
<keyword evidence="1" id="KW-1133">Transmembrane helix</keyword>
<keyword evidence="3" id="KW-0418">Kinase</keyword>
<proteinExistence type="predicted"/>
<dbReference type="AlphaFoldDB" id="A0A9Q1HC27"/>
<dbReference type="GO" id="GO:0005524">
    <property type="term" value="F:ATP binding"/>
    <property type="evidence" value="ECO:0007669"/>
    <property type="project" value="InterPro"/>
</dbReference>
<dbReference type="GO" id="GO:0001501">
    <property type="term" value="P:skeletal system development"/>
    <property type="evidence" value="ECO:0007669"/>
    <property type="project" value="TreeGrafter"/>
</dbReference>
<dbReference type="Gene3D" id="1.10.510.10">
    <property type="entry name" value="Transferase(Phosphotransferase) domain 1"/>
    <property type="match status" value="1"/>
</dbReference>
<dbReference type="EMBL" id="JAIZAY010000006">
    <property type="protein sequence ID" value="KAJ8040574.1"/>
    <property type="molecule type" value="Genomic_DNA"/>
</dbReference>
<dbReference type="GO" id="GO:0004715">
    <property type="term" value="F:non-membrane spanning protein tyrosine kinase activity"/>
    <property type="evidence" value="ECO:0007669"/>
    <property type="project" value="InterPro"/>
</dbReference>
<feature type="domain" description="Protein kinase" evidence="2">
    <location>
        <begin position="131"/>
        <end position="392"/>
    </location>
</feature>
<dbReference type="PANTHER" id="PTHR46448">
    <property type="entry name" value="PROTEIN KINASE DOMAIN-CONTAINING PROTEIN"/>
    <property type="match status" value="1"/>
</dbReference>
<dbReference type="InterPro" id="IPR011009">
    <property type="entry name" value="Kinase-like_dom_sf"/>
</dbReference>
<evidence type="ECO:0000313" key="4">
    <source>
        <dbReference type="Proteomes" id="UP001152320"/>
    </source>
</evidence>
<comment type="caution">
    <text evidence="3">The sequence shown here is derived from an EMBL/GenBank/DDBJ whole genome shotgun (WGS) entry which is preliminary data.</text>
</comment>
<keyword evidence="1" id="KW-0812">Transmembrane</keyword>
<feature type="transmembrane region" description="Helical" evidence="1">
    <location>
        <begin position="12"/>
        <end position="30"/>
    </location>
</feature>
<sequence>MSQLSVVCKRFLGLLVVAEVVILCIQIIGVDDDEHDSRLRDVKGNRGKSFKKLQRMNHFINISDRHRISRHVWNVTKPVTIQPAQPTYVPVLNENDIGNLSSLETYIEFEPGGGWSNDNNSYMSCQDISQISLIDVLGRGTTKESFLGRIRGEDVCVKMVTSAVTDIRSCIHRQLSSEKKCNMLANYKLVKEIGLLLQLKHHSIIKMRGFCIRSEAMTGKLADHGVVSVTELGNKVTPYRLKEMSWQSRLQAAVDIASLMDYLHRSPLGSLRIADFKQSQFIFVDGRIKLADLDDLTIEERPCRTDRDCYILDEPAKIHCTKGVCSGINTKANMLLATVELLQHLFTQPPSSVSDLTRRLIHELNEKKLTTEQLKRKVKQIVGIWQKSRSNL</sequence>
<accession>A0A9Q1HC27</accession>
<name>A0A9Q1HC27_HOLLE</name>
<dbReference type="InterPro" id="IPR042983">
    <property type="entry name" value="PKDCC"/>
</dbReference>
<protein>
    <submittedName>
        <fullName evidence="3">Extracellular tyrosine-protein kinase PKDCC</fullName>
    </submittedName>
</protein>
<dbReference type="InterPro" id="IPR000719">
    <property type="entry name" value="Prot_kinase_dom"/>
</dbReference>
<dbReference type="GO" id="GO:0005576">
    <property type="term" value="C:extracellular region"/>
    <property type="evidence" value="ECO:0007669"/>
    <property type="project" value="TreeGrafter"/>
</dbReference>
<organism evidence="3 4">
    <name type="scientific">Holothuria leucospilota</name>
    <name type="common">Black long sea cucumber</name>
    <name type="synonym">Mertensiothuria leucospilota</name>
    <dbReference type="NCBI Taxonomy" id="206669"/>
    <lineage>
        <taxon>Eukaryota</taxon>
        <taxon>Metazoa</taxon>
        <taxon>Echinodermata</taxon>
        <taxon>Eleutherozoa</taxon>
        <taxon>Echinozoa</taxon>
        <taxon>Holothuroidea</taxon>
        <taxon>Aspidochirotacea</taxon>
        <taxon>Aspidochirotida</taxon>
        <taxon>Holothuriidae</taxon>
        <taxon>Holothuria</taxon>
    </lineage>
</organism>
<dbReference type="InterPro" id="IPR022049">
    <property type="entry name" value="FAM69_kinase_dom"/>
</dbReference>
<keyword evidence="4" id="KW-1185">Reference proteome</keyword>
<dbReference type="SUPFAM" id="SSF56112">
    <property type="entry name" value="Protein kinase-like (PK-like)"/>
    <property type="match status" value="1"/>
</dbReference>
<dbReference type="Proteomes" id="UP001152320">
    <property type="component" value="Chromosome 6"/>
</dbReference>
<evidence type="ECO:0000256" key="1">
    <source>
        <dbReference type="SAM" id="Phobius"/>
    </source>
</evidence>
<dbReference type="OrthoDB" id="4062651at2759"/>
<dbReference type="PANTHER" id="PTHR46448:SF1">
    <property type="entry name" value="PROTEIN KINASE DOMAIN-CONTAINING PROTEIN"/>
    <property type="match status" value="1"/>
</dbReference>
<dbReference type="PROSITE" id="PS50011">
    <property type="entry name" value="PROTEIN_KINASE_DOM"/>
    <property type="match status" value="1"/>
</dbReference>